<comment type="caution">
    <text evidence="1">The sequence shown here is derived from an EMBL/GenBank/DDBJ whole genome shotgun (WGS) entry which is preliminary data.</text>
</comment>
<dbReference type="EMBL" id="BAAAHH010000003">
    <property type="protein sequence ID" value="GAA0942020.1"/>
    <property type="molecule type" value="Genomic_DNA"/>
</dbReference>
<evidence type="ECO:0000313" key="1">
    <source>
        <dbReference type="EMBL" id="GAA0942020.1"/>
    </source>
</evidence>
<organism evidence="1 2">
    <name type="scientific">Actinocorallia libanotica</name>
    <dbReference type="NCBI Taxonomy" id="46162"/>
    <lineage>
        <taxon>Bacteria</taxon>
        <taxon>Bacillati</taxon>
        <taxon>Actinomycetota</taxon>
        <taxon>Actinomycetes</taxon>
        <taxon>Streptosporangiales</taxon>
        <taxon>Thermomonosporaceae</taxon>
        <taxon>Actinocorallia</taxon>
    </lineage>
</organism>
<evidence type="ECO:0008006" key="3">
    <source>
        <dbReference type="Google" id="ProtNLM"/>
    </source>
</evidence>
<evidence type="ECO:0000313" key="2">
    <source>
        <dbReference type="Proteomes" id="UP001500665"/>
    </source>
</evidence>
<sequence length="351" mass="38414">MLKLAPVPSDPFALRRRTGELAEGAARLARDIEAATVAGVLADADRAAVRRGTTTAFGQMEPRPVDWFTLEDADDDTRDWYPRGLTCAPDDGSEAFIASWCWKPELATEERGIRLTFLDPGSGRYRHVLAVTGRPDGGYSPIEARAGGVARCRDHLYVADATCGLRVFDLRQILDLRSVQDGTGDRNRIGRRDGGYHAYGHRYILPQCDAWRPAVPGARFSFASVDRTAEPDLLVCGESVDRSGETGRLARWRLASDGTLAHRDGTVAAEDAYRLPAGRIQGAVSHGDTWYFSRAGTGTVRGDLLVGQAGEEPEARAYPFGPEGLTVREPGRLLWSITEHPRRRALFAVPL</sequence>
<gene>
    <name evidence="1" type="ORF">GCM10009550_12820</name>
</gene>
<accession>A0ABN1QG67</accession>
<reference evidence="1 2" key="1">
    <citation type="journal article" date="2019" name="Int. J. Syst. Evol. Microbiol.">
        <title>The Global Catalogue of Microorganisms (GCM) 10K type strain sequencing project: providing services to taxonomists for standard genome sequencing and annotation.</title>
        <authorList>
            <consortium name="The Broad Institute Genomics Platform"/>
            <consortium name="The Broad Institute Genome Sequencing Center for Infectious Disease"/>
            <person name="Wu L."/>
            <person name="Ma J."/>
        </authorList>
    </citation>
    <scope>NUCLEOTIDE SEQUENCE [LARGE SCALE GENOMIC DNA]</scope>
    <source>
        <strain evidence="1 2">JCM 10696</strain>
    </source>
</reference>
<dbReference type="Proteomes" id="UP001500665">
    <property type="component" value="Unassembled WGS sequence"/>
</dbReference>
<protein>
    <recommendedName>
        <fullName evidence="3">Secreted protein</fullName>
    </recommendedName>
</protein>
<dbReference type="RefSeq" id="WP_344237737.1">
    <property type="nucleotide sequence ID" value="NZ_BAAAHH010000003.1"/>
</dbReference>
<keyword evidence="2" id="KW-1185">Reference proteome</keyword>
<name>A0ABN1QG67_9ACTN</name>
<proteinExistence type="predicted"/>